<comment type="caution">
    <text evidence="6">The sequence shown here is derived from an EMBL/GenBank/DDBJ whole genome shotgun (WGS) entry which is preliminary data.</text>
</comment>
<dbReference type="PANTHER" id="PTHR10434">
    <property type="entry name" value="1-ACYL-SN-GLYCEROL-3-PHOSPHATE ACYLTRANSFERASE"/>
    <property type="match status" value="1"/>
</dbReference>
<evidence type="ECO:0000313" key="7">
    <source>
        <dbReference type="Proteomes" id="UP000239425"/>
    </source>
</evidence>
<keyword evidence="2 6" id="KW-0808">Transferase</keyword>
<dbReference type="EMBL" id="PHHC01000096">
    <property type="protein sequence ID" value="PPE03490.1"/>
    <property type="molecule type" value="Genomic_DNA"/>
</dbReference>
<dbReference type="AlphaFoldDB" id="A0A2S5R862"/>
<evidence type="ECO:0000313" key="6">
    <source>
        <dbReference type="EMBL" id="PPE03490.1"/>
    </source>
</evidence>
<keyword evidence="3 6" id="KW-0012">Acyltransferase</keyword>
<evidence type="ECO:0000259" key="5">
    <source>
        <dbReference type="SMART" id="SM00563"/>
    </source>
</evidence>
<protein>
    <submittedName>
        <fullName evidence="6">2-acyl-glycerophospho-ethanolamine acyltransferase</fullName>
    </submittedName>
</protein>
<comment type="pathway">
    <text evidence="1">Lipid metabolism.</text>
</comment>
<dbReference type="OrthoDB" id="5290997at2"/>
<feature type="domain" description="Phospholipid/glycerol acyltransferase" evidence="5">
    <location>
        <begin position="86"/>
        <end position="198"/>
    </location>
</feature>
<proteinExistence type="predicted"/>
<dbReference type="SUPFAM" id="SSF69593">
    <property type="entry name" value="Glycerol-3-phosphate (1)-acyltransferase"/>
    <property type="match status" value="1"/>
</dbReference>
<reference evidence="6 7" key="1">
    <citation type="submission" date="2017-11" db="EMBL/GenBank/DDBJ databases">
        <title>Comparative genomic analysis of Holospora spp., intranuclear symbionts of paramecia.</title>
        <authorList>
            <person name="Garushyants S.K."/>
            <person name="Beliavskaya A."/>
            <person name="Malko D.B."/>
            <person name="Logacheva M.D."/>
            <person name="Rautian M.S."/>
            <person name="Gelfand M.S."/>
        </authorList>
    </citation>
    <scope>NUCLEOTIDE SEQUENCE [LARGE SCALE GENOMIC DNA]</scope>
    <source>
        <strain evidence="7">02AZ16</strain>
    </source>
</reference>
<sequence length="251" mass="28583">MDKKKKGFFFLDWGKCVFAHSAFYTLSFGVTVLGALTFPLICLGPVSWIHKVARWWCACLLTNARWCLGITWKTEEFPVLSPHGGLLVACAHQSVWETLVLNLLLQAPAFVLKDTLMRIPVLGWFFHRMNMIPIPRGRALSKTFLQKAQNVLEQGRPIVIFPEGRRVAFGRPVRCQRGIFFLYHKLHLPVLPLSLNSGLFWPARRFFKNSGCITIQGHHLINPGLDEDTFQRTLSKLLQEGNEVLAQKSIS</sequence>
<keyword evidence="4" id="KW-0812">Transmembrane</keyword>
<dbReference type="RefSeq" id="WP_104207010.1">
    <property type="nucleotide sequence ID" value="NZ_PHHC01000096.1"/>
</dbReference>
<evidence type="ECO:0000256" key="1">
    <source>
        <dbReference type="ARBA" id="ARBA00005189"/>
    </source>
</evidence>
<feature type="transmembrane region" description="Helical" evidence="4">
    <location>
        <begin position="21"/>
        <end position="41"/>
    </location>
</feature>
<evidence type="ECO:0000256" key="4">
    <source>
        <dbReference type="SAM" id="Phobius"/>
    </source>
</evidence>
<keyword evidence="4" id="KW-1133">Transmembrane helix</keyword>
<dbReference type="Proteomes" id="UP000239425">
    <property type="component" value="Unassembled WGS sequence"/>
</dbReference>
<dbReference type="Pfam" id="PF01553">
    <property type="entry name" value="Acyltransferase"/>
    <property type="match status" value="1"/>
</dbReference>
<evidence type="ECO:0000256" key="3">
    <source>
        <dbReference type="ARBA" id="ARBA00023315"/>
    </source>
</evidence>
<dbReference type="GO" id="GO:0003841">
    <property type="term" value="F:1-acylglycerol-3-phosphate O-acyltransferase activity"/>
    <property type="evidence" value="ECO:0007669"/>
    <property type="project" value="TreeGrafter"/>
</dbReference>
<dbReference type="InterPro" id="IPR002123">
    <property type="entry name" value="Plipid/glycerol_acylTrfase"/>
</dbReference>
<organism evidence="6 7">
    <name type="scientific">Holospora curviuscula</name>
    <dbReference type="NCBI Taxonomy" id="1082868"/>
    <lineage>
        <taxon>Bacteria</taxon>
        <taxon>Pseudomonadati</taxon>
        <taxon>Pseudomonadota</taxon>
        <taxon>Alphaproteobacteria</taxon>
        <taxon>Holosporales</taxon>
        <taxon>Holosporaceae</taxon>
        <taxon>Holospora</taxon>
    </lineage>
</organism>
<dbReference type="GO" id="GO:0006654">
    <property type="term" value="P:phosphatidic acid biosynthetic process"/>
    <property type="evidence" value="ECO:0007669"/>
    <property type="project" value="TreeGrafter"/>
</dbReference>
<keyword evidence="7" id="KW-1185">Reference proteome</keyword>
<evidence type="ECO:0000256" key="2">
    <source>
        <dbReference type="ARBA" id="ARBA00022679"/>
    </source>
</evidence>
<gene>
    <name evidence="6" type="ORF">HCUR_01029</name>
</gene>
<name>A0A2S5R862_9PROT</name>
<dbReference type="PANTHER" id="PTHR10434:SF40">
    <property type="entry name" value="1-ACYL-SN-GLYCEROL-3-PHOSPHATE ACYLTRANSFERASE"/>
    <property type="match status" value="1"/>
</dbReference>
<keyword evidence="4" id="KW-0472">Membrane</keyword>
<accession>A0A2S5R862</accession>
<dbReference type="SMART" id="SM00563">
    <property type="entry name" value="PlsC"/>
    <property type="match status" value="1"/>
</dbReference>
<dbReference type="CDD" id="cd07989">
    <property type="entry name" value="LPLAT_AGPAT-like"/>
    <property type="match status" value="1"/>
</dbReference>